<reference evidence="2 3" key="1">
    <citation type="submission" date="2016-07" db="EMBL/GenBank/DDBJ databases">
        <title>Multiple horizontal gene transfer events from other fungi enriched the ability of initially mycotrophic Trichoderma (Ascomycota) to feed on dead plant biomass.</title>
        <authorList>
            <consortium name="DOE Joint Genome Institute"/>
            <person name="Aerts A."/>
            <person name="Atanasova L."/>
            <person name="Chenthamara K."/>
            <person name="Zhang J."/>
            <person name="Grujic M."/>
            <person name="Henrissat B."/>
            <person name="Kuo A."/>
            <person name="Salamov A."/>
            <person name="Lipzen A."/>
            <person name="Labutti K."/>
            <person name="Barry K."/>
            <person name="Miao Y."/>
            <person name="Rahimi M.J."/>
            <person name="Shen Q."/>
            <person name="Grigoriev I.V."/>
            <person name="Kubicek C.P."/>
            <person name="Druzhinina I.S."/>
        </authorList>
    </citation>
    <scope>NUCLEOTIDE SEQUENCE [LARGE SCALE GENOMIC DNA]</scope>
    <source>
        <strain evidence="2 3">ATCC 18648</strain>
    </source>
</reference>
<dbReference type="AlphaFoldDB" id="A0A2T4CGA0"/>
<evidence type="ECO:0000313" key="2">
    <source>
        <dbReference type="EMBL" id="PTB80597.1"/>
    </source>
</evidence>
<dbReference type="EMBL" id="KZ679127">
    <property type="protein sequence ID" value="PTB80597.1"/>
    <property type="molecule type" value="Genomic_DNA"/>
</dbReference>
<evidence type="ECO:0000256" key="1">
    <source>
        <dbReference type="SAM" id="MobiDB-lite"/>
    </source>
</evidence>
<name>A0A2T4CGA0_TRILO</name>
<evidence type="ECO:0000313" key="3">
    <source>
        <dbReference type="Proteomes" id="UP000240760"/>
    </source>
</evidence>
<proteinExistence type="predicted"/>
<protein>
    <submittedName>
        <fullName evidence="2">Uncharacterized protein</fullName>
    </submittedName>
</protein>
<dbReference type="Proteomes" id="UP000240760">
    <property type="component" value="Unassembled WGS sequence"/>
</dbReference>
<keyword evidence="3" id="KW-1185">Reference proteome</keyword>
<organism evidence="2 3">
    <name type="scientific">Trichoderma longibrachiatum ATCC 18648</name>
    <dbReference type="NCBI Taxonomy" id="983965"/>
    <lineage>
        <taxon>Eukaryota</taxon>
        <taxon>Fungi</taxon>
        <taxon>Dikarya</taxon>
        <taxon>Ascomycota</taxon>
        <taxon>Pezizomycotina</taxon>
        <taxon>Sordariomycetes</taxon>
        <taxon>Hypocreomycetidae</taxon>
        <taxon>Hypocreales</taxon>
        <taxon>Hypocreaceae</taxon>
        <taxon>Trichoderma</taxon>
    </lineage>
</organism>
<gene>
    <name evidence="2" type="ORF">M440DRAFT_198643</name>
</gene>
<feature type="region of interest" description="Disordered" evidence="1">
    <location>
        <begin position="150"/>
        <end position="174"/>
    </location>
</feature>
<sequence>MCYVTQGLFDALSGHFLKLTALYSASCACRAHRDSGLTLRWTGHAGPFGNIRGTLAHHLRADTASSVLPAHAIAPVWASGRAVTTLSEVSRFCTSTTWSVKQRISDPATWLSWPHTWLSVSSSITMSMVKQNKHRSRTCKPSTWACDTARPEAVSSRSSRPRRKRSDVPGEHPC</sequence>
<accession>A0A2T4CGA0</accession>